<organism evidence="1 2">
    <name type="scientific">Rhizobium hidalgonense</name>
    <dbReference type="NCBI Taxonomy" id="1538159"/>
    <lineage>
        <taxon>Bacteria</taxon>
        <taxon>Pseudomonadati</taxon>
        <taxon>Pseudomonadota</taxon>
        <taxon>Alphaproteobacteria</taxon>
        <taxon>Hyphomicrobiales</taxon>
        <taxon>Rhizobiaceae</taxon>
        <taxon>Rhizobium/Agrobacterium group</taxon>
        <taxon>Rhizobium</taxon>
    </lineage>
</organism>
<dbReference type="Proteomes" id="UP000219914">
    <property type="component" value="Unassembled WGS sequence"/>
</dbReference>
<gene>
    <name evidence="1" type="ORF">CO674_19940</name>
</gene>
<keyword evidence="2" id="KW-1185">Reference proteome</keyword>
<protein>
    <submittedName>
        <fullName evidence="1">Uncharacterized protein</fullName>
    </submittedName>
</protein>
<proteinExistence type="predicted"/>
<evidence type="ECO:0000313" key="1">
    <source>
        <dbReference type="EMBL" id="PDT21821.1"/>
    </source>
</evidence>
<sequence length="67" mass="7185">MRKVISAMSWRAIFMNVNVTLAILLSIALGFAGQGTVACAICAMVTAAYGIKAVQDLRSEKSHRQVT</sequence>
<evidence type="ECO:0000313" key="2">
    <source>
        <dbReference type="Proteomes" id="UP000219914"/>
    </source>
</evidence>
<comment type="caution">
    <text evidence="1">The sequence shown here is derived from an EMBL/GenBank/DDBJ whole genome shotgun (WGS) entry which is preliminary data.</text>
</comment>
<name>A0ABX4JSG6_9HYPH</name>
<dbReference type="EMBL" id="NWSY01000015">
    <property type="protein sequence ID" value="PDT21821.1"/>
    <property type="molecule type" value="Genomic_DNA"/>
</dbReference>
<accession>A0ABX4JSG6</accession>
<reference evidence="1 2" key="1">
    <citation type="submission" date="2017-09" db="EMBL/GenBank/DDBJ databases">
        <title>Comparative genomics of rhizobia isolated from Phaseolus vulgaris in China.</title>
        <authorList>
            <person name="Tong W."/>
        </authorList>
    </citation>
    <scope>NUCLEOTIDE SEQUENCE [LARGE SCALE GENOMIC DNA]</scope>
    <source>
        <strain evidence="1 2">FH14</strain>
    </source>
</reference>